<dbReference type="Gene3D" id="1.10.287.1260">
    <property type="match status" value="2"/>
</dbReference>
<dbReference type="GO" id="GO:0008381">
    <property type="term" value="F:mechanosensitive monoatomic ion channel activity"/>
    <property type="evidence" value="ECO:0007669"/>
    <property type="project" value="InterPro"/>
</dbReference>
<dbReference type="NCBIfam" id="NF033912">
    <property type="entry name" value="msc"/>
    <property type="match status" value="1"/>
</dbReference>
<dbReference type="InterPro" id="IPR008910">
    <property type="entry name" value="MSC_TM_helix"/>
</dbReference>
<dbReference type="PANTHER" id="PTHR30221">
    <property type="entry name" value="SMALL-CONDUCTANCE MECHANOSENSITIVE CHANNEL"/>
    <property type="match status" value="1"/>
</dbReference>
<feature type="transmembrane region" description="Helical" evidence="2">
    <location>
        <begin position="325"/>
        <end position="342"/>
    </location>
</feature>
<feature type="transmembrane region" description="Helical" evidence="2">
    <location>
        <begin position="209"/>
        <end position="227"/>
    </location>
</feature>
<keyword evidence="2" id="KW-0472">Membrane</keyword>
<comment type="caution">
    <text evidence="3">The sequence shown here is derived from an EMBL/GenBank/DDBJ whole genome shotgun (WGS) entry which is preliminary data.</text>
</comment>
<dbReference type="RefSeq" id="WP_121806597.1">
    <property type="nucleotide sequence ID" value="NZ_RDBE01000008.1"/>
</dbReference>
<feature type="transmembrane region" description="Helical" evidence="2">
    <location>
        <begin position="12"/>
        <end position="32"/>
    </location>
</feature>
<dbReference type="InterPro" id="IPR045275">
    <property type="entry name" value="MscS_archaea/bacteria_type"/>
</dbReference>
<feature type="compositionally biased region" description="Gly residues" evidence="1">
    <location>
        <begin position="393"/>
        <end position="406"/>
    </location>
</feature>
<evidence type="ECO:0008006" key="5">
    <source>
        <dbReference type="Google" id="ProtNLM"/>
    </source>
</evidence>
<accession>A0A3L8NZM3</accession>
<evidence type="ECO:0000313" key="3">
    <source>
        <dbReference type="EMBL" id="RLV48635.1"/>
    </source>
</evidence>
<keyword evidence="2" id="KW-1133">Transmembrane helix</keyword>
<feature type="transmembrane region" description="Helical" evidence="2">
    <location>
        <begin position="56"/>
        <end position="80"/>
    </location>
</feature>
<dbReference type="PANTHER" id="PTHR30221:SF1">
    <property type="entry name" value="SMALL-CONDUCTANCE MECHANOSENSITIVE CHANNEL"/>
    <property type="match status" value="1"/>
</dbReference>
<dbReference type="Pfam" id="PF05552">
    <property type="entry name" value="MS_channel_1st_1"/>
    <property type="match status" value="3"/>
</dbReference>
<proteinExistence type="predicted"/>
<evidence type="ECO:0000313" key="4">
    <source>
        <dbReference type="Proteomes" id="UP000281708"/>
    </source>
</evidence>
<organism evidence="3 4">
    <name type="scientific">Nocardioides mangrovicus</name>
    <dbReference type="NCBI Taxonomy" id="2478913"/>
    <lineage>
        <taxon>Bacteria</taxon>
        <taxon>Bacillati</taxon>
        <taxon>Actinomycetota</taxon>
        <taxon>Actinomycetes</taxon>
        <taxon>Propionibacteriales</taxon>
        <taxon>Nocardioidaceae</taxon>
        <taxon>Nocardioides</taxon>
    </lineage>
</organism>
<feature type="region of interest" description="Disordered" evidence="1">
    <location>
        <begin position="387"/>
        <end position="406"/>
    </location>
</feature>
<dbReference type="EMBL" id="RDBE01000008">
    <property type="protein sequence ID" value="RLV48635.1"/>
    <property type="molecule type" value="Genomic_DNA"/>
</dbReference>
<protein>
    <recommendedName>
        <fullName evidence="5">Mechanosensitive ion channel</fullName>
    </recommendedName>
</protein>
<gene>
    <name evidence="3" type="ORF">D9V37_12880</name>
</gene>
<keyword evidence="4" id="KW-1185">Reference proteome</keyword>
<keyword evidence="2" id="KW-0812">Transmembrane</keyword>
<feature type="transmembrane region" description="Helical" evidence="2">
    <location>
        <begin position="257"/>
        <end position="278"/>
    </location>
</feature>
<feature type="transmembrane region" description="Helical" evidence="2">
    <location>
        <begin position="348"/>
        <end position="370"/>
    </location>
</feature>
<evidence type="ECO:0000256" key="1">
    <source>
        <dbReference type="SAM" id="MobiDB-lite"/>
    </source>
</evidence>
<dbReference type="OrthoDB" id="7616157at2"/>
<feature type="transmembrane region" description="Helical" evidence="2">
    <location>
        <begin position="92"/>
        <end position="117"/>
    </location>
</feature>
<evidence type="ECO:0000256" key="2">
    <source>
        <dbReference type="SAM" id="Phobius"/>
    </source>
</evidence>
<sequence length="406" mass="41930">MTVDDFDFPQLIIRVVAAAVILLATWLIARLIKGVLTKQLERAAFIKKQGKDGETLAESLGTIASLVVWLLGLVAVLNLFRLTQVVSPIQDFLSRILAVLPGVIGAALILFIGFVLAKIVRQLVEVSLRTAGADRWLARLTDDHDASPTGSAAGTTSSSPQLSSIAGQLAFGLIMIVVAISALQVLGIRAISEPATSMLQQILDALPRILAAAVLLGIGYFVGRLVAPILESTLRGLGVDRSVSELGLNSSTPPSTIVARIVHVAIVLFFAIAATRVLDFPEVTNILNTVLAVAGRVVFGAAVIAAGVVIANVVARLVEGRTGTYLRWVTIALFVAIGLRSMGLADSIVNLAFGSVVVGAAAAAALAFGLGGRDAAARELDRLQSRTATPGTATGGAGASGDGPVS</sequence>
<feature type="transmembrane region" description="Helical" evidence="2">
    <location>
        <begin position="290"/>
        <end position="313"/>
    </location>
</feature>
<dbReference type="Proteomes" id="UP000281708">
    <property type="component" value="Unassembled WGS sequence"/>
</dbReference>
<name>A0A3L8NZM3_9ACTN</name>
<dbReference type="AlphaFoldDB" id="A0A3L8NZM3"/>
<feature type="transmembrane region" description="Helical" evidence="2">
    <location>
        <begin position="169"/>
        <end position="189"/>
    </location>
</feature>
<reference evidence="3 4" key="1">
    <citation type="submission" date="2018-10" db="EMBL/GenBank/DDBJ databases">
        <title>Marmoricola sp. 4Q3S-7 whole genome shotgun sequence.</title>
        <authorList>
            <person name="Li F."/>
        </authorList>
    </citation>
    <scope>NUCLEOTIDE SEQUENCE [LARGE SCALE GENOMIC DNA]</scope>
    <source>
        <strain evidence="3 4">4Q3S-7</strain>
    </source>
</reference>